<dbReference type="EMBL" id="UINC01041469">
    <property type="protein sequence ID" value="SVB42784.1"/>
    <property type="molecule type" value="Genomic_DNA"/>
</dbReference>
<keyword evidence="1" id="KW-0812">Transmembrane</keyword>
<gene>
    <name evidence="2" type="ORF">METZ01_LOCUS195638</name>
</gene>
<accession>A0A382DY14</accession>
<sequence>VDYDLLMVCLLLFLAHLAIVASRWMEVRLRPMLLRIGLLNKEAEWIHKTALRYSGMGLAVPPDLLKRPSSIPKSEARRIETRLSIELTLIVITASMPSGLLLMLS</sequence>
<evidence type="ECO:0000256" key="1">
    <source>
        <dbReference type="SAM" id="Phobius"/>
    </source>
</evidence>
<name>A0A382DY14_9ZZZZ</name>
<proteinExistence type="predicted"/>
<dbReference type="AlphaFoldDB" id="A0A382DY14"/>
<protein>
    <submittedName>
        <fullName evidence="2">Uncharacterized protein</fullName>
    </submittedName>
</protein>
<feature type="transmembrane region" description="Helical" evidence="1">
    <location>
        <begin position="6"/>
        <end position="25"/>
    </location>
</feature>
<evidence type="ECO:0000313" key="2">
    <source>
        <dbReference type="EMBL" id="SVB42784.1"/>
    </source>
</evidence>
<keyword evidence="1" id="KW-1133">Transmembrane helix</keyword>
<reference evidence="2" key="1">
    <citation type="submission" date="2018-05" db="EMBL/GenBank/DDBJ databases">
        <authorList>
            <person name="Lanie J.A."/>
            <person name="Ng W.-L."/>
            <person name="Kazmierczak K.M."/>
            <person name="Andrzejewski T.M."/>
            <person name="Davidsen T.M."/>
            <person name="Wayne K.J."/>
            <person name="Tettelin H."/>
            <person name="Glass J.I."/>
            <person name="Rusch D."/>
            <person name="Podicherti R."/>
            <person name="Tsui H.-C.T."/>
            <person name="Winkler M.E."/>
        </authorList>
    </citation>
    <scope>NUCLEOTIDE SEQUENCE</scope>
</reference>
<keyword evidence="1" id="KW-0472">Membrane</keyword>
<organism evidence="2">
    <name type="scientific">marine metagenome</name>
    <dbReference type="NCBI Taxonomy" id="408172"/>
    <lineage>
        <taxon>unclassified sequences</taxon>
        <taxon>metagenomes</taxon>
        <taxon>ecological metagenomes</taxon>
    </lineage>
</organism>
<feature type="non-terminal residue" evidence="2">
    <location>
        <position position="1"/>
    </location>
</feature>